<dbReference type="Gene3D" id="3.30.70.1060">
    <property type="entry name" value="Dimeric alpha+beta barrel"/>
    <property type="match status" value="1"/>
</dbReference>
<dbReference type="PANTHER" id="PTHR35174:SF3">
    <property type="entry name" value="BLL7171 PROTEIN"/>
    <property type="match status" value="1"/>
</dbReference>
<dbReference type="RefSeq" id="WP_096057297.1">
    <property type="nucleotide sequence ID" value="NZ_CP023344.1"/>
</dbReference>
<dbReference type="EMBL" id="CP023344">
    <property type="protein sequence ID" value="ATC65668.1"/>
    <property type="molecule type" value="Genomic_DNA"/>
</dbReference>
<dbReference type="OrthoDB" id="9807535at2"/>
<feature type="domain" description="YCII-related" evidence="2">
    <location>
        <begin position="1"/>
        <end position="106"/>
    </location>
</feature>
<dbReference type="SUPFAM" id="SSF54909">
    <property type="entry name" value="Dimeric alpha+beta barrel"/>
    <property type="match status" value="1"/>
</dbReference>
<dbReference type="Pfam" id="PF03795">
    <property type="entry name" value="YCII"/>
    <property type="match status" value="1"/>
</dbReference>
<dbReference type="Proteomes" id="UP000217265">
    <property type="component" value="Chromosome"/>
</dbReference>
<evidence type="ECO:0000313" key="4">
    <source>
        <dbReference type="Proteomes" id="UP000217265"/>
    </source>
</evidence>
<reference evidence="3 4" key="1">
    <citation type="submission" date="2017-09" db="EMBL/GenBank/DDBJ databases">
        <title>Complete genome sequence of Verrucomicrobial strain HZ-65, isolated from freshwater.</title>
        <authorList>
            <person name="Choi A."/>
        </authorList>
    </citation>
    <scope>NUCLEOTIDE SEQUENCE [LARGE SCALE GENOMIC DNA]</scope>
    <source>
        <strain evidence="3 4">HZ-65</strain>
    </source>
</reference>
<dbReference type="PANTHER" id="PTHR35174">
    <property type="entry name" value="BLL7171 PROTEIN-RELATED"/>
    <property type="match status" value="1"/>
</dbReference>
<accession>A0A290QK03</accession>
<gene>
    <name evidence="3" type="ORF">CMV30_17900</name>
</gene>
<dbReference type="AlphaFoldDB" id="A0A290QK03"/>
<organism evidence="3 4">
    <name type="scientific">Nibricoccus aquaticus</name>
    <dbReference type="NCBI Taxonomy" id="2576891"/>
    <lineage>
        <taxon>Bacteria</taxon>
        <taxon>Pseudomonadati</taxon>
        <taxon>Verrucomicrobiota</taxon>
        <taxon>Opitutia</taxon>
        <taxon>Opitutales</taxon>
        <taxon>Opitutaceae</taxon>
        <taxon>Nibricoccus</taxon>
    </lineage>
</organism>
<protein>
    <recommendedName>
        <fullName evidence="2">YCII-related domain-containing protein</fullName>
    </recommendedName>
</protein>
<comment type="similarity">
    <text evidence="1">Belongs to the YciI family.</text>
</comment>
<evidence type="ECO:0000259" key="2">
    <source>
        <dbReference type="Pfam" id="PF03795"/>
    </source>
</evidence>
<proteinExistence type="inferred from homology"/>
<dbReference type="KEGG" id="vbh:CMV30_17900"/>
<evidence type="ECO:0000313" key="3">
    <source>
        <dbReference type="EMBL" id="ATC65668.1"/>
    </source>
</evidence>
<dbReference type="InterPro" id="IPR005545">
    <property type="entry name" value="YCII"/>
</dbReference>
<dbReference type="InterPro" id="IPR011008">
    <property type="entry name" value="Dimeric_a/b-barrel"/>
</dbReference>
<name>A0A290QK03_9BACT</name>
<keyword evidence="4" id="KW-1185">Reference proteome</keyword>
<evidence type="ECO:0000256" key="1">
    <source>
        <dbReference type="ARBA" id="ARBA00007689"/>
    </source>
</evidence>
<sequence length="121" mass="13421">MQYVMLIYLDSQRWSTLSTDERNRVHQECGAWHEALVKSGHSRSCSGLQPPSTATTLREAHGKTIITDGPFAETKEFLGGFEILECAHLDEAIAIAKRFPGLRVGTAVELRPHVVGNECKD</sequence>